<dbReference type="Gene3D" id="1.10.530.10">
    <property type="match status" value="1"/>
</dbReference>
<gene>
    <name evidence="4" type="ORF">GZ78_18760</name>
</gene>
<dbReference type="InterPro" id="IPR008258">
    <property type="entry name" value="Transglycosylase_SLT_dom_1"/>
</dbReference>
<dbReference type="CDD" id="cd16893">
    <property type="entry name" value="LT_MltC_MltE"/>
    <property type="match status" value="1"/>
</dbReference>
<dbReference type="PROSITE" id="PS51257">
    <property type="entry name" value="PROKAR_LIPOPROTEIN"/>
    <property type="match status" value="1"/>
</dbReference>
<reference evidence="4 5" key="1">
    <citation type="submission" date="2014-06" db="EMBL/GenBank/DDBJ databases">
        <title>Whole Genome Sequences of Three Symbiotic Endozoicomonas Bacteria.</title>
        <authorList>
            <person name="Neave M.J."/>
            <person name="Apprill A."/>
            <person name="Voolstra C.R."/>
        </authorList>
    </citation>
    <scope>NUCLEOTIDE SEQUENCE [LARGE SCALE GENOMIC DNA]</scope>
    <source>
        <strain evidence="4 5">DSM 25634</strain>
    </source>
</reference>
<dbReference type="PANTHER" id="PTHR37423">
    <property type="entry name" value="SOLUBLE LYTIC MUREIN TRANSGLYCOSYLASE-RELATED"/>
    <property type="match status" value="1"/>
</dbReference>
<dbReference type="InterPro" id="IPR000189">
    <property type="entry name" value="Transglyc_AS"/>
</dbReference>
<evidence type="ECO:0000259" key="2">
    <source>
        <dbReference type="Pfam" id="PF01464"/>
    </source>
</evidence>
<comment type="caution">
    <text evidence="4">The sequence shown here is derived from an EMBL/GenBank/DDBJ whole genome shotgun (WGS) entry which is preliminary data.</text>
</comment>
<dbReference type="GO" id="GO:0008933">
    <property type="term" value="F:peptidoglycan lytic transglycosylase activity"/>
    <property type="evidence" value="ECO:0007669"/>
    <property type="project" value="InterPro"/>
</dbReference>
<dbReference type="AlphaFoldDB" id="A0A081NE63"/>
<proteinExistence type="inferred from homology"/>
<feature type="domain" description="Transglycosylase SLT" evidence="2">
    <location>
        <begin position="213"/>
        <end position="336"/>
    </location>
</feature>
<dbReference type="eggNOG" id="COG0741">
    <property type="taxonomic scope" value="Bacteria"/>
</dbReference>
<dbReference type="GO" id="GO:0016020">
    <property type="term" value="C:membrane"/>
    <property type="evidence" value="ECO:0007669"/>
    <property type="project" value="InterPro"/>
</dbReference>
<feature type="domain" description="Murein transglycosylase-C N-terminal" evidence="3">
    <location>
        <begin position="55"/>
        <end position="208"/>
    </location>
</feature>
<comment type="similarity">
    <text evidence="1">Belongs to the transglycosylase Slt family.</text>
</comment>
<dbReference type="NCBIfam" id="NF008670">
    <property type="entry name" value="PRK11671.1"/>
    <property type="match status" value="1"/>
</dbReference>
<sequence length="379" mass="43333">MKNILTMTGFCLTIPLLTSCSNHSAVNYATNVVVRELGGPIADVYSTVQTAQSIQKDVIAFEALVRILTTEARVNWGDEKSASNKEYVKYTNNYRTRVFVNFEQGKVHVETLDQQDLKHAIIVTLLTPYNPDEVDLFSDKAVPLGEEPMLYGQVLDQQGKPIRWEWRASQFADYLIDNHLITRSSAKGTIYAIDLDLVGDHLIKRQYQYASIVRQMSQRYQIKESLIYAIMRTESSFNPYAVSHANAYGLMQIIPSTAGRDVFKLVKRKSGQPSRNYLFNPSNNIDAGTAYLHILETRYLKQVRDPLVRHYAIISAYNGGAGNVLKTFHSNRTRAMEILNQMEPEEAYWALTRKHPRQESRNYLKKVTKAQKDFYKGDV</sequence>
<evidence type="ECO:0000259" key="3">
    <source>
        <dbReference type="Pfam" id="PF11873"/>
    </source>
</evidence>
<dbReference type="GO" id="GO:0000270">
    <property type="term" value="P:peptidoglycan metabolic process"/>
    <property type="evidence" value="ECO:0007669"/>
    <property type="project" value="InterPro"/>
</dbReference>
<evidence type="ECO:0000256" key="1">
    <source>
        <dbReference type="ARBA" id="ARBA00007734"/>
    </source>
</evidence>
<dbReference type="InterPro" id="IPR023346">
    <property type="entry name" value="Lysozyme-like_dom_sf"/>
</dbReference>
<evidence type="ECO:0000313" key="5">
    <source>
        <dbReference type="Proteomes" id="UP000028073"/>
    </source>
</evidence>
<dbReference type="Pfam" id="PF11873">
    <property type="entry name" value="Mltc_N"/>
    <property type="match status" value="1"/>
</dbReference>
<accession>A0A081NE63</accession>
<keyword evidence="5" id="KW-1185">Reference proteome</keyword>
<dbReference type="EMBL" id="JOKH01000004">
    <property type="protein sequence ID" value="KEQ16736.1"/>
    <property type="molecule type" value="Genomic_DNA"/>
</dbReference>
<dbReference type="STRING" id="1137799.GZ78_18760"/>
<evidence type="ECO:0000313" key="4">
    <source>
        <dbReference type="EMBL" id="KEQ16736.1"/>
    </source>
</evidence>
<dbReference type="PANTHER" id="PTHR37423:SF2">
    <property type="entry name" value="MEMBRANE-BOUND LYTIC MUREIN TRANSGLYCOSYLASE C"/>
    <property type="match status" value="1"/>
</dbReference>
<dbReference type="InterPro" id="IPR024570">
    <property type="entry name" value="Murein_transglycosylaseC_N"/>
</dbReference>
<protein>
    <submittedName>
        <fullName evidence="4">Murein transglycosylase</fullName>
    </submittedName>
</protein>
<dbReference type="Proteomes" id="UP000028073">
    <property type="component" value="Unassembled WGS sequence"/>
</dbReference>
<dbReference type="PROSITE" id="PS00922">
    <property type="entry name" value="TRANSGLYCOSYLASE"/>
    <property type="match status" value="1"/>
</dbReference>
<organism evidence="4 5">
    <name type="scientific">Endozoicomonas numazuensis</name>
    <dbReference type="NCBI Taxonomy" id="1137799"/>
    <lineage>
        <taxon>Bacteria</taxon>
        <taxon>Pseudomonadati</taxon>
        <taxon>Pseudomonadota</taxon>
        <taxon>Gammaproteobacteria</taxon>
        <taxon>Oceanospirillales</taxon>
        <taxon>Endozoicomonadaceae</taxon>
        <taxon>Endozoicomonas</taxon>
    </lineage>
</organism>
<name>A0A081NE63_9GAMM</name>
<dbReference type="SUPFAM" id="SSF53955">
    <property type="entry name" value="Lysozyme-like"/>
    <property type="match status" value="1"/>
</dbReference>
<dbReference type="Pfam" id="PF01464">
    <property type="entry name" value="SLT"/>
    <property type="match status" value="1"/>
</dbReference>